<evidence type="ECO:0000313" key="11">
    <source>
        <dbReference type="Proteomes" id="UP000005038"/>
    </source>
</evidence>
<feature type="region of interest" description="Disordered" evidence="8">
    <location>
        <begin position="1"/>
        <end position="26"/>
    </location>
</feature>
<sequence>MTTRPGTTERETAPVSTDDTGSTTPDRRRRIVRIGPSSWVIRPRMVAVTLLGLALTLLLFLLSVGVSDYPLSPLDVARILLGGGTRIENVVVLSDALPRALVSVLVGFALGAAGALSQLIARNPLATPDILGITAGSSAAAVAAIAFGNGWGSWLADIGVPAAALLGGVVTAIVMYVLAWPGRKANHGINPLRLVLIGVGVTWLLQALTSFLLTRADIKDVARAQVWLVGSVSQSTWSSVWPVAIAVVVGVVVIVMMSRQIDALSLGQDMARGLGVRTTGVSTTVLLVAVGLTALAVSAAGPIAFIALLAPQIGLRLARTPVPTPLLAGVIGAVLVLAGDLLCRTLLPDGLPVGIVTAAVGGPFLIYLMVSMSRKATV</sequence>
<dbReference type="SUPFAM" id="SSF81345">
    <property type="entry name" value="ABC transporter involved in vitamin B12 uptake, BtuC"/>
    <property type="match status" value="1"/>
</dbReference>
<dbReference type="Gene3D" id="1.10.3470.10">
    <property type="entry name" value="ABC transporter involved in vitamin B12 uptake, BtuC"/>
    <property type="match status" value="1"/>
</dbReference>
<dbReference type="GO" id="GO:0033214">
    <property type="term" value="P:siderophore-iron import into cell"/>
    <property type="evidence" value="ECO:0007669"/>
    <property type="project" value="TreeGrafter"/>
</dbReference>
<evidence type="ECO:0000256" key="2">
    <source>
        <dbReference type="ARBA" id="ARBA00007935"/>
    </source>
</evidence>
<dbReference type="EMBL" id="BAFB01000098">
    <property type="protein sequence ID" value="GAB34215.1"/>
    <property type="molecule type" value="Genomic_DNA"/>
</dbReference>
<organism evidence="10 11">
    <name type="scientific">Gordonia otitidis (strain DSM 44809 / CCUG 52243 / JCM 12355 / NBRC 100426 / IFM 10032)</name>
    <dbReference type="NCBI Taxonomy" id="1108044"/>
    <lineage>
        <taxon>Bacteria</taxon>
        <taxon>Bacillati</taxon>
        <taxon>Actinomycetota</taxon>
        <taxon>Actinomycetes</taxon>
        <taxon>Mycobacteriales</taxon>
        <taxon>Gordoniaceae</taxon>
        <taxon>Gordonia</taxon>
    </lineage>
</organism>
<protein>
    <submittedName>
        <fullName evidence="10">Iron-siderophore ABC transporter permease protein</fullName>
    </submittedName>
</protein>
<dbReference type="RefSeq" id="WP_007238454.1">
    <property type="nucleotide sequence ID" value="NZ_BAFB01000098.1"/>
</dbReference>
<dbReference type="InterPro" id="IPR000522">
    <property type="entry name" value="ABC_transptr_permease_BtuC"/>
</dbReference>
<evidence type="ECO:0000256" key="7">
    <source>
        <dbReference type="ARBA" id="ARBA00023136"/>
    </source>
</evidence>
<feature type="compositionally biased region" description="Polar residues" evidence="8">
    <location>
        <begin position="14"/>
        <end position="24"/>
    </location>
</feature>
<comment type="caution">
    <text evidence="10">The sequence shown here is derived from an EMBL/GenBank/DDBJ whole genome shotgun (WGS) entry which is preliminary data.</text>
</comment>
<evidence type="ECO:0000256" key="6">
    <source>
        <dbReference type="ARBA" id="ARBA00022989"/>
    </source>
</evidence>
<dbReference type="CDD" id="cd06550">
    <property type="entry name" value="TM_ABC_iron-siderophores_like"/>
    <property type="match status" value="1"/>
</dbReference>
<evidence type="ECO:0000256" key="4">
    <source>
        <dbReference type="ARBA" id="ARBA00022475"/>
    </source>
</evidence>
<comment type="similarity">
    <text evidence="2">Belongs to the binding-protein-dependent transport system permease family. FecCD subfamily.</text>
</comment>
<name>H5TL57_GORO1</name>
<evidence type="ECO:0000256" key="9">
    <source>
        <dbReference type="SAM" id="Phobius"/>
    </source>
</evidence>
<dbReference type="Proteomes" id="UP000005038">
    <property type="component" value="Unassembled WGS sequence"/>
</dbReference>
<keyword evidence="4" id="KW-1003">Cell membrane</keyword>
<dbReference type="GO" id="GO:0022857">
    <property type="term" value="F:transmembrane transporter activity"/>
    <property type="evidence" value="ECO:0007669"/>
    <property type="project" value="InterPro"/>
</dbReference>
<dbReference type="STRING" id="1108044.GOOTI_098_00170"/>
<dbReference type="InterPro" id="IPR037294">
    <property type="entry name" value="ABC_BtuC-like"/>
</dbReference>
<keyword evidence="6 9" id="KW-1133">Transmembrane helix</keyword>
<reference evidence="10" key="1">
    <citation type="submission" date="2012-02" db="EMBL/GenBank/DDBJ databases">
        <title>Whole genome shotgun sequence of Gordonia otitidis NBRC 100426.</title>
        <authorList>
            <person name="Yoshida I."/>
            <person name="Hosoyama A."/>
            <person name="Tsuchikane K."/>
            <person name="Katsumata H."/>
            <person name="Yamazaki S."/>
            <person name="Fujita N."/>
        </authorList>
    </citation>
    <scope>NUCLEOTIDE SEQUENCE [LARGE SCALE GENOMIC DNA]</scope>
    <source>
        <strain evidence="10">NBRC 100426</strain>
    </source>
</reference>
<dbReference type="PANTHER" id="PTHR30472">
    <property type="entry name" value="FERRIC ENTEROBACTIN TRANSPORT SYSTEM PERMEASE PROTEIN"/>
    <property type="match status" value="1"/>
</dbReference>
<keyword evidence="3" id="KW-0813">Transport</keyword>
<feature type="transmembrane region" description="Helical" evidence="9">
    <location>
        <begin position="279"/>
        <end position="310"/>
    </location>
</feature>
<feature type="transmembrane region" description="Helical" evidence="9">
    <location>
        <begin position="158"/>
        <end position="180"/>
    </location>
</feature>
<keyword evidence="7 9" id="KW-0472">Membrane</keyword>
<feature type="transmembrane region" description="Helical" evidence="9">
    <location>
        <begin position="350"/>
        <end position="370"/>
    </location>
</feature>
<dbReference type="Pfam" id="PF01032">
    <property type="entry name" value="FecCD"/>
    <property type="match status" value="1"/>
</dbReference>
<keyword evidence="11" id="KW-1185">Reference proteome</keyword>
<evidence type="ECO:0000256" key="8">
    <source>
        <dbReference type="SAM" id="MobiDB-lite"/>
    </source>
</evidence>
<accession>H5TL57</accession>
<feature type="transmembrane region" description="Helical" evidence="9">
    <location>
        <begin position="130"/>
        <end position="152"/>
    </location>
</feature>
<feature type="transmembrane region" description="Helical" evidence="9">
    <location>
        <begin position="45"/>
        <end position="66"/>
    </location>
</feature>
<dbReference type="GO" id="GO:0005886">
    <property type="term" value="C:plasma membrane"/>
    <property type="evidence" value="ECO:0007669"/>
    <property type="project" value="UniProtKB-SubCell"/>
</dbReference>
<evidence type="ECO:0000256" key="5">
    <source>
        <dbReference type="ARBA" id="ARBA00022692"/>
    </source>
</evidence>
<keyword evidence="5 9" id="KW-0812">Transmembrane</keyword>
<evidence type="ECO:0000256" key="3">
    <source>
        <dbReference type="ARBA" id="ARBA00022448"/>
    </source>
</evidence>
<proteinExistence type="inferred from homology"/>
<dbReference type="AlphaFoldDB" id="H5TL57"/>
<dbReference type="PANTHER" id="PTHR30472:SF24">
    <property type="entry name" value="FERRIC ENTEROBACTIN TRANSPORT SYSTEM PERMEASE PROTEIN FEPG"/>
    <property type="match status" value="1"/>
</dbReference>
<feature type="transmembrane region" description="Helical" evidence="9">
    <location>
        <begin position="239"/>
        <end position="258"/>
    </location>
</feature>
<evidence type="ECO:0000256" key="1">
    <source>
        <dbReference type="ARBA" id="ARBA00004651"/>
    </source>
</evidence>
<gene>
    <name evidence="10" type="ORF">GOOTI_098_00170</name>
</gene>
<feature type="transmembrane region" description="Helical" evidence="9">
    <location>
        <begin position="192"/>
        <end position="213"/>
    </location>
</feature>
<feature type="transmembrane region" description="Helical" evidence="9">
    <location>
        <begin position="322"/>
        <end position="343"/>
    </location>
</feature>
<evidence type="ECO:0000313" key="10">
    <source>
        <dbReference type="EMBL" id="GAB34215.1"/>
    </source>
</evidence>
<feature type="transmembrane region" description="Helical" evidence="9">
    <location>
        <begin position="100"/>
        <end position="121"/>
    </location>
</feature>
<comment type="subcellular location">
    <subcellularLocation>
        <location evidence="1">Cell membrane</location>
        <topology evidence="1">Multi-pass membrane protein</topology>
    </subcellularLocation>
</comment>